<proteinExistence type="predicted"/>
<dbReference type="GeneID" id="86831404"/>
<accession>A0A8I0TUH2</accession>
<comment type="caution">
    <text evidence="2">The sequence shown here is derived from an EMBL/GenBank/DDBJ whole genome shotgun (WGS) entry which is preliminary data.</text>
</comment>
<evidence type="ECO:0000313" key="3">
    <source>
        <dbReference type="Proteomes" id="UP000629287"/>
    </source>
</evidence>
<gene>
    <name evidence="2" type="ORF">H4687_006883</name>
</gene>
<sequence length="71" mass="7429">MRSQHLPEALADRRACSASTTNAVTYSSTSPSGDPMQAATAELIGALASLLGLGVLTGISVRRISRRRPTM</sequence>
<dbReference type="AlphaFoldDB" id="A0A8I0TUH2"/>
<reference evidence="2 3" key="1">
    <citation type="submission" date="2020-10" db="EMBL/GenBank/DDBJ databases">
        <title>Sequencing the genomes of 1000 actinobacteria strains.</title>
        <authorList>
            <person name="Klenk H.-P."/>
        </authorList>
    </citation>
    <scope>NUCLEOTIDE SEQUENCE [LARGE SCALE GENOMIC DNA]</scope>
    <source>
        <strain evidence="2 3">DSM 41803</strain>
    </source>
</reference>
<dbReference type="RefSeq" id="WP_050399289.1">
    <property type="nucleotide sequence ID" value="NZ_JADBGF010000001.1"/>
</dbReference>
<organism evidence="2 3">
    <name type="scientific">Streptomyces stelliscabiei</name>
    <dbReference type="NCBI Taxonomy" id="146820"/>
    <lineage>
        <taxon>Bacteria</taxon>
        <taxon>Bacillati</taxon>
        <taxon>Actinomycetota</taxon>
        <taxon>Actinomycetes</taxon>
        <taxon>Kitasatosporales</taxon>
        <taxon>Streptomycetaceae</taxon>
        <taxon>Streptomyces</taxon>
    </lineage>
</organism>
<evidence type="ECO:0000256" key="1">
    <source>
        <dbReference type="SAM" id="Phobius"/>
    </source>
</evidence>
<keyword evidence="1" id="KW-0812">Transmembrane</keyword>
<keyword evidence="1" id="KW-1133">Transmembrane helix</keyword>
<name>A0A8I0TUH2_9ACTN</name>
<dbReference type="Proteomes" id="UP000629287">
    <property type="component" value="Unassembled WGS sequence"/>
</dbReference>
<keyword evidence="1" id="KW-0472">Membrane</keyword>
<protein>
    <submittedName>
        <fullName evidence="2">Uncharacterized protein</fullName>
    </submittedName>
</protein>
<evidence type="ECO:0000313" key="2">
    <source>
        <dbReference type="EMBL" id="MBE1600754.1"/>
    </source>
</evidence>
<dbReference type="EMBL" id="JADBGF010000001">
    <property type="protein sequence ID" value="MBE1600754.1"/>
    <property type="molecule type" value="Genomic_DNA"/>
</dbReference>
<keyword evidence="3" id="KW-1185">Reference proteome</keyword>
<feature type="transmembrane region" description="Helical" evidence="1">
    <location>
        <begin position="43"/>
        <end position="61"/>
    </location>
</feature>